<reference evidence="1 2" key="1">
    <citation type="submission" date="2024-08" db="EMBL/GenBank/DDBJ databases">
        <title>Two novel Cytobacillus novel species.</title>
        <authorList>
            <person name="Liu G."/>
        </authorList>
    </citation>
    <scope>NUCLEOTIDE SEQUENCE [LARGE SCALE GENOMIC DNA]</scope>
    <source>
        <strain evidence="1 2">FJAT-53684</strain>
    </source>
</reference>
<protein>
    <submittedName>
        <fullName evidence="1">Uncharacterized protein</fullName>
    </submittedName>
</protein>
<dbReference type="EMBL" id="JBIACJ010000010">
    <property type="protein sequence ID" value="MFE8698133.1"/>
    <property type="molecule type" value="Genomic_DNA"/>
</dbReference>
<dbReference type="Proteomes" id="UP001601058">
    <property type="component" value="Unassembled WGS sequence"/>
</dbReference>
<name>A0ABW6K580_9BACI</name>
<accession>A0ABW6K580</accession>
<dbReference type="RefSeq" id="WP_389222229.1">
    <property type="nucleotide sequence ID" value="NZ_JBIACJ010000010.1"/>
</dbReference>
<keyword evidence="2" id="KW-1185">Reference proteome</keyword>
<evidence type="ECO:0000313" key="1">
    <source>
        <dbReference type="EMBL" id="MFE8698133.1"/>
    </source>
</evidence>
<proteinExistence type="predicted"/>
<gene>
    <name evidence="1" type="ORF">ACFYKT_17455</name>
</gene>
<organism evidence="1 2">
    <name type="scientific">Cytobacillus mangrovibacter</name>
    <dbReference type="NCBI Taxonomy" id="3299024"/>
    <lineage>
        <taxon>Bacteria</taxon>
        <taxon>Bacillati</taxon>
        <taxon>Bacillota</taxon>
        <taxon>Bacilli</taxon>
        <taxon>Bacillales</taxon>
        <taxon>Bacillaceae</taxon>
        <taxon>Cytobacillus</taxon>
    </lineage>
</organism>
<evidence type="ECO:0000313" key="2">
    <source>
        <dbReference type="Proteomes" id="UP001601058"/>
    </source>
</evidence>
<comment type="caution">
    <text evidence="1">The sequence shown here is derived from an EMBL/GenBank/DDBJ whole genome shotgun (WGS) entry which is preliminary data.</text>
</comment>
<sequence>MKQVFSGRHCDLTFGDIVATRGKEIWHIDFLYTRDVKKYPPQMGMGRQQLLLRFGRLAVFDKPITKYSIVMDIRVLAEQYIQLKPIHLDIEASIIILRGTDYEELHF</sequence>